<dbReference type="InterPro" id="IPR023214">
    <property type="entry name" value="HAD_sf"/>
</dbReference>
<dbReference type="FunFam" id="3.40.50.1000:FF:000055">
    <property type="entry name" value="Haloacid dehalogenase-like hydrolase family protein"/>
    <property type="match status" value="1"/>
</dbReference>
<dbReference type="Gene3D" id="3.40.50.1000">
    <property type="entry name" value="HAD superfamily/HAD-like"/>
    <property type="match status" value="1"/>
</dbReference>
<organism evidence="1 2">
    <name type="scientific">Larinioides sclopetarius</name>
    <dbReference type="NCBI Taxonomy" id="280406"/>
    <lineage>
        <taxon>Eukaryota</taxon>
        <taxon>Metazoa</taxon>
        <taxon>Ecdysozoa</taxon>
        <taxon>Arthropoda</taxon>
        <taxon>Chelicerata</taxon>
        <taxon>Arachnida</taxon>
        <taxon>Araneae</taxon>
        <taxon>Araneomorphae</taxon>
        <taxon>Entelegynae</taxon>
        <taxon>Araneoidea</taxon>
        <taxon>Araneidae</taxon>
        <taxon>Larinioides</taxon>
    </lineage>
</organism>
<dbReference type="SFLD" id="SFLDG01129">
    <property type="entry name" value="C1.5:_HAD__Beta-PGM__Phosphata"/>
    <property type="match status" value="1"/>
</dbReference>
<dbReference type="PANTHER" id="PTHR18901">
    <property type="entry name" value="2-DEOXYGLUCOSE-6-PHOSPHATE PHOSPHATASE 2"/>
    <property type="match status" value="1"/>
</dbReference>
<evidence type="ECO:0008006" key="3">
    <source>
        <dbReference type="Google" id="ProtNLM"/>
    </source>
</evidence>
<dbReference type="InterPro" id="IPR041492">
    <property type="entry name" value="HAD_2"/>
</dbReference>
<dbReference type="PANTHER" id="PTHR18901:SF38">
    <property type="entry name" value="PSEUDOURIDINE-5'-PHOSPHATASE"/>
    <property type="match status" value="1"/>
</dbReference>
<name>A0AAV2A1U6_9ARAC</name>
<dbReference type="Proteomes" id="UP001497382">
    <property type="component" value="Unassembled WGS sequence"/>
</dbReference>
<dbReference type="EMBL" id="CAXIEN010000107">
    <property type="protein sequence ID" value="CAL1277990.1"/>
    <property type="molecule type" value="Genomic_DNA"/>
</dbReference>
<protein>
    <recommendedName>
        <fullName evidence="3">Pseudouridine-5'-monophosphatase</fullName>
    </recommendedName>
</protein>
<accession>A0AAV2A1U6</accession>
<dbReference type="Gene3D" id="1.10.150.240">
    <property type="entry name" value="Putative phosphatase, domain 2"/>
    <property type="match status" value="1"/>
</dbReference>
<dbReference type="AlphaFoldDB" id="A0AAV2A1U6"/>
<gene>
    <name evidence="1" type="ORF">LARSCL_LOCUS9523</name>
</gene>
<dbReference type="InterPro" id="IPR006439">
    <property type="entry name" value="HAD-SF_hydro_IA"/>
</dbReference>
<dbReference type="SFLD" id="SFLDG01135">
    <property type="entry name" value="C1.5.6:_HAD__Beta-PGM__Phospha"/>
    <property type="match status" value="1"/>
</dbReference>
<sequence>MASYKPVTHVIFDLDGTLLDTEEVFTTLYQSIAEKYGKHLTWSQRAQAMGRPADEAVGFMIRELNLPITVQEFHQIARTEFHERTRDGLLGCKIKPGVERLVKHLYNNNVPLAIATSSKKETFELKTKNHQDLLSSFHHSVIGPSEPEVERGKPAPDVFLVCARQFDDRPPPEKVLVIEDAPSGVQAAVSAGMQVVMVPDLRVDAKFCKNATLVLKTLESFQPELFGLPPFANE</sequence>
<dbReference type="InterPro" id="IPR036412">
    <property type="entry name" value="HAD-like_sf"/>
</dbReference>
<dbReference type="NCBIfam" id="TIGR01509">
    <property type="entry name" value="HAD-SF-IA-v3"/>
    <property type="match status" value="1"/>
</dbReference>
<evidence type="ECO:0000313" key="2">
    <source>
        <dbReference type="Proteomes" id="UP001497382"/>
    </source>
</evidence>
<dbReference type="SFLD" id="SFLDS00003">
    <property type="entry name" value="Haloacid_Dehalogenase"/>
    <property type="match status" value="1"/>
</dbReference>
<dbReference type="GO" id="GO:0016791">
    <property type="term" value="F:phosphatase activity"/>
    <property type="evidence" value="ECO:0007669"/>
    <property type="project" value="TreeGrafter"/>
</dbReference>
<dbReference type="InterPro" id="IPR023198">
    <property type="entry name" value="PGP-like_dom2"/>
</dbReference>
<evidence type="ECO:0000313" key="1">
    <source>
        <dbReference type="EMBL" id="CAL1277990.1"/>
    </source>
</evidence>
<reference evidence="1 2" key="1">
    <citation type="submission" date="2024-04" db="EMBL/GenBank/DDBJ databases">
        <authorList>
            <person name="Rising A."/>
            <person name="Reimegard J."/>
            <person name="Sonavane S."/>
            <person name="Akerstrom W."/>
            <person name="Nylinder S."/>
            <person name="Hedman E."/>
            <person name="Kallberg Y."/>
        </authorList>
    </citation>
    <scope>NUCLEOTIDE SEQUENCE [LARGE SCALE GENOMIC DNA]</scope>
</reference>
<proteinExistence type="predicted"/>
<keyword evidence="2" id="KW-1185">Reference proteome</keyword>
<dbReference type="Pfam" id="PF13419">
    <property type="entry name" value="HAD_2"/>
    <property type="match status" value="1"/>
</dbReference>
<comment type="caution">
    <text evidence="1">The sequence shown here is derived from an EMBL/GenBank/DDBJ whole genome shotgun (WGS) entry which is preliminary data.</text>
</comment>
<dbReference type="SUPFAM" id="SSF56784">
    <property type="entry name" value="HAD-like"/>
    <property type="match status" value="1"/>
</dbReference>